<evidence type="ECO:0000256" key="2">
    <source>
        <dbReference type="ARBA" id="ARBA00023242"/>
    </source>
</evidence>
<feature type="region of interest" description="Disordered" evidence="3">
    <location>
        <begin position="1"/>
        <end position="28"/>
    </location>
</feature>
<feature type="compositionally biased region" description="Basic and acidic residues" evidence="3">
    <location>
        <begin position="505"/>
        <end position="533"/>
    </location>
</feature>
<sequence length="687" mass="76094">MEYSNKILQKPLQAKKTMTPSNGKQVEKPNKIRNASAEEKILYGLQTKDHSLQPSTLDIICKSKDYVKIKVFSESNATSVLPEKKSSVILPRVSISSVANKECCYDINVDQNISQEECQDPVPDIICNKNSDAKQLLNARCLKVILHKWYENGVSTAPSKSVEVCLCSSLNGLPIDRVKESASEAAIDSESKGKRTNNVVPILEKMGIKPGTKPAKKLVPVLKKIDEIDASKKKKNCAALVTPMKTTRDRNAALSGGKVSGGDDSSNIFEDDEIMLPDTLCESSIENTQRKRVCSGSKENIQCKRIKISDEIKKENTCTVSKKEENLLGKIKLMIREQMEILNTDFFNHKLEGLSGRVEQAQCWKKHEELAITFLKKVSKLERRINTVIAFQKKVLSKMVAHQTRLPSADSQNTILNQPGSSASFLNTINTQQSCSSKLLLSSHAGFTSACVSEDASSDEVMLISVEGQNSATANNSDIPNNQISTQAEMSATAQSKIKERKLEVIDLTEDEKHNSSKGKTEKDQKSVSHEGNSKPACLSSACLKLPAETSNEAPKQFPHLPPLPRIPPCPELTEEFRDTVPPQKPELKVAQVQNPKGIALSWTIKETDPKCAPLDSYHLYLFHENLRNTSASRWKKIGKIRALPLPMACSLSQFTIPKTYYFAIQSKDICGRYGPFCDIQSITLSL</sequence>
<dbReference type="Ensembl" id="ENSAOWT00000004455.1">
    <property type="protein sequence ID" value="ENSAOWP00000003893.1"/>
    <property type="gene ID" value="ENSAOWG00000002733.1"/>
</dbReference>
<evidence type="ECO:0000313" key="7">
    <source>
        <dbReference type="Proteomes" id="UP000694424"/>
    </source>
</evidence>
<organism evidence="6 7">
    <name type="scientific">Apteryx owenii</name>
    <name type="common">Little spotted kiwi</name>
    <dbReference type="NCBI Taxonomy" id="8824"/>
    <lineage>
        <taxon>Eukaryota</taxon>
        <taxon>Metazoa</taxon>
        <taxon>Chordata</taxon>
        <taxon>Craniata</taxon>
        <taxon>Vertebrata</taxon>
        <taxon>Euteleostomi</taxon>
        <taxon>Archelosauria</taxon>
        <taxon>Archosauria</taxon>
        <taxon>Dinosauria</taxon>
        <taxon>Saurischia</taxon>
        <taxon>Theropoda</taxon>
        <taxon>Coelurosauria</taxon>
        <taxon>Aves</taxon>
        <taxon>Palaeognathae</taxon>
        <taxon>Apterygiformes</taxon>
        <taxon>Apterygidae</taxon>
        <taxon>Apteryx</taxon>
    </lineage>
</organism>
<feature type="domain" description="Activating transcription factor 7-interacting protein Fn3" evidence="5">
    <location>
        <begin position="582"/>
        <end position="682"/>
    </location>
</feature>
<proteinExistence type="predicted"/>
<keyword evidence="2" id="KW-0539">Nucleus</keyword>
<evidence type="ECO:0000256" key="1">
    <source>
        <dbReference type="ARBA" id="ARBA00004123"/>
    </source>
</evidence>
<keyword evidence="7" id="KW-1185">Reference proteome</keyword>
<feature type="region of interest" description="Disordered" evidence="3">
    <location>
        <begin position="505"/>
        <end position="537"/>
    </location>
</feature>
<dbReference type="GO" id="GO:0003712">
    <property type="term" value="F:transcription coregulator activity"/>
    <property type="evidence" value="ECO:0007669"/>
    <property type="project" value="TreeGrafter"/>
</dbReference>
<dbReference type="Pfam" id="PF16794">
    <property type="entry name" value="fn3_4"/>
    <property type="match status" value="1"/>
</dbReference>
<reference evidence="6" key="1">
    <citation type="submission" date="2025-08" db="UniProtKB">
        <authorList>
            <consortium name="Ensembl"/>
        </authorList>
    </citation>
    <scope>IDENTIFICATION</scope>
</reference>
<dbReference type="InterPro" id="IPR031870">
    <property type="entry name" value="ATF7IP_BD"/>
</dbReference>
<dbReference type="PANTHER" id="PTHR23210:SF23">
    <property type="entry name" value="ACTIVATING TRANSCRIPTION FACTOR 7-INTERACTING PROTEIN 2"/>
    <property type="match status" value="1"/>
</dbReference>
<reference evidence="6" key="2">
    <citation type="submission" date="2025-09" db="UniProtKB">
        <authorList>
            <consortium name="Ensembl"/>
        </authorList>
    </citation>
    <scope>IDENTIFICATION</scope>
</reference>
<name>A0A8B9P136_APTOW</name>
<accession>A0A8B9P136</accession>
<dbReference type="Proteomes" id="UP000694424">
    <property type="component" value="Unplaced"/>
</dbReference>
<feature type="domain" description="ATF7-interacting protein protein binding" evidence="4">
    <location>
        <begin position="301"/>
        <end position="482"/>
    </location>
</feature>
<dbReference type="AlphaFoldDB" id="A0A8B9P136"/>
<dbReference type="GO" id="GO:0005667">
    <property type="term" value="C:transcription regulator complex"/>
    <property type="evidence" value="ECO:0007669"/>
    <property type="project" value="TreeGrafter"/>
</dbReference>
<comment type="subcellular location">
    <subcellularLocation>
        <location evidence="1">Nucleus</location>
    </subcellularLocation>
</comment>
<evidence type="ECO:0000313" key="6">
    <source>
        <dbReference type="Ensembl" id="ENSAOWP00000003893.1"/>
    </source>
</evidence>
<protein>
    <submittedName>
        <fullName evidence="6">Activating transcription factor 7 interacting protein 2</fullName>
    </submittedName>
</protein>
<dbReference type="GO" id="GO:0006355">
    <property type="term" value="P:regulation of DNA-templated transcription"/>
    <property type="evidence" value="ECO:0007669"/>
    <property type="project" value="TreeGrafter"/>
</dbReference>
<dbReference type="GO" id="GO:0005634">
    <property type="term" value="C:nucleus"/>
    <property type="evidence" value="ECO:0007669"/>
    <property type="project" value="UniProtKB-SubCell"/>
</dbReference>
<dbReference type="Pfam" id="PF16788">
    <property type="entry name" value="ATF7IP_BD"/>
    <property type="match status" value="1"/>
</dbReference>
<dbReference type="InterPro" id="IPR056565">
    <property type="entry name" value="Fn3_ATF7IP"/>
</dbReference>
<evidence type="ECO:0000259" key="5">
    <source>
        <dbReference type="Pfam" id="PF16794"/>
    </source>
</evidence>
<evidence type="ECO:0000256" key="3">
    <source>
        <dbReference type="SAM" id="MobiDB-lite"/>
    </source>
</evidence>
<dbReference type="InterPro" id="IPR026085">
    <property type="entry name" value="ATF7-int"/>
</dbReference>
<dbReference type="PANTHER" id="PTHR23210">
    <property type="entry name" value="ACTIVATING TRANSCRIPTION FACTOR 7 INTERACTING PROTEIN"/>
    <property type="match status" value="1"/>
</dbReference>
<evidence type="ECO:0000259" key="4">
    <source>
        <dbReference type="Pfam" id="PF16788"/>
    </source>
</evidence>